<feature type="compositionally biased region" description="Basic and acidic residues" evidence="4">
    <location>
        <begin position="653"/>
        <end position="662"/>
    </location>
</feature>
<evidence type="ECO:0000256" key="4">
    <source>
        <dbReference type="SAM" id="MobiDB-lite"/>
    </source>
</evidence>
<evidence type="ECO:0000313" key="7">
    <source>
        <dbReference type="Proteomes" id="UP000267821"/>
    </source>
</evidence>
<feature type="region of interest" description="Disordered" evidence="4">
    <location>
        <begin position="732"/>
        <end position="769"/>
    </location>
</feature>
<evidence type="ECO:0000259" key="5">
    <source>
        <dbReference type="Pfam" id="PF07859"/>
    </source>
</evidence>
<accession>A0A3N4M3B1</accession>
<evidence type="ECO:0000256" key="2">
    <source>
        <dbReference type="ARBA" id="ARBA00022801"/>
    </source>
</evidence>
<dbReference type="PANTHER" id="PTHR48081">
    <property type="entry name" value="AB HYDROLASE SUPERFAMILY PROTEIN C4A8.06C"/>
    <property type="match status" value="1"/>
</dbReference>
<comment type="similarity">
    <text evidence="1">Belongs to the 'GDXG' lipolytic enzyme family.</text>
</comment>
<dbReference type="EMBL" id="ML121527">
    <property type="protein sequence ID" value="RPB29540.1"/>
    <property type="molecule type" value="Genomic_DNA"/>
</dbReference>
<sequence length="769" mass="85644">MPFNTLSVACATTPTVISTFFSHFLNPTPLVDTPFSHLSYHEGVALIRRFLVYSSYHTVEQLQAFTAQYVPHPTWVHTEDEKIPETCINDAASHLMKALGPETLKKVGGQKWWQWRTRPLQVEWIEMRSDYRHRRKNPEEKLKTMLYIHGGAYYFGSVDEHRYQMQRHARKLHARVFAPRYRLAPQFPFPCAIHDALACYLHLLQLHDQDASRIIFAGDSAGGGLVLSLLTILRDQCLPLPAGAVLISPWVDLCHSFPSVTGDNSKDYLPSHGFLHRPSAAWPPPTREELAALTISAFTIDSSTANTRGPTTAAPPTDGPPPPIPTGSKNVETTINTSNLTVTVGDTTIPPHDQLQMYTTNDLLAHPLVSPVNAPSLGGLCPLLVLVGGGEVLMDEQIYIAHKAANPPRFPVNPVHAEGKSKEERGRDEEVIRKWSDKPTKVMLQVFDDCCHVTPTLSFTRPAKLMYRSIAHFSLWALSSANNDPTTSIAASAEDSSLSSTSIHPPATASSEEDIDYTTTPRAHMNSTPALPPFDPTTNMIRQRISYLGDIYDLPPIPLAPITTPKEDDDPHPTITATPPPHRYTAPLLHPPASIGILTAEPIRRWLEGKREWDEKYARELKQAKSRRAKIHTQLLVQQLNEARRNIGGSGDVSEKEEERDNPPPSALYGRTVHAFEEEKGERLEAKRRSKNAAGTAAGAGAGVGLGLWGWSKLGWGHDQHTVVREKKEEIKMEKMEKKAHKIEDKEAKRKNTRRKTSMEPVLAEESTE</sequence>
<feature type="domain" description="Alpha/beta hydrolase fold-3" evidence="5">
    <location>
        <begin position="145"/>
        <end position="261"/>
    </location>
</feature>
<dbReference type="InterPro" id="IPR013094">
    <property type="entry name" value="AB_hydrolase_3"/>
</dbReference>
<organism evidence="6 7">
    <name type="scientific">Terfezia boudieri ATCC MYA-4762</name>
    <dbReference type="NCBI Taxonomy" id="1051890"/>
    <lineage>
        <taxon>Eukaryota</taxon>
        <taxon>Fungi</taxon>
        <taxon>Dikarya</taxon>
        <taxon>Ascomycota</taxon>
        <taxon>Pezizomycotina</taxon>
        <taxon>Pezizomycetes</taxon>
        <taxon>Pezizales</taxon>
        <taxon>Pezizaceae</taxon>
        <taxon>Terfezia</taxon>
    </lineage>
</organism>
<dbReference type="SUPFAM" id="SSF53474">
    <property type="entry name" value="alpha/beta-Hydrolases"/>
    <property type="match status" value="1"/>
</dbReference>
<dbReference type="PANTHER" id="PTHR48081:SF19">
    <property type="entry name" value="AB HYDROLASE SUPERFAMILY PROTEIN C4A8.06C"/>
    <property type="match status" value="1"/>
</dbReference>
<feature type="compositionally biased region" description="Low complexity" evidence="4">
    <location>
        <begin position="489"/>
        <end position="502"/>
    </location>
</feature>
<protein>
    <submittedName>
        <fullName evidence="6">Alpha/beta-hydrolase</fullName>
    </submittedName>
</protein>
<dbReference type="PROSITE" id="PS01174">
    <property type="entry name" value="LIPASE_GDXG_SER"/>
    <property type="match status" value="1"/>
</dbReference>
<proteinExistence type="inferred from homology"/>
<feature type="region of interest" description="Disordered" evidence="4">
    <location>
        <begin position="489"/>
        <end position="513"/>
    </location>
</feature>
<dbReference type="InterPro" id="IPR050300">
    <property type="entry name" value="GDXG_lipolytic_enzyme"/>
</dbReference>
<evidence type="ECO:0000313" key="6">
    <source>
        <dbReference type="EMBL" id="RPB29540.1"/>
    </source>
</evidence>
<feature type="region of interest" description="Disordered" evidence="4">
    <location>
        <begin position="646"/>
        <end position="669"/>
    </location>
</feature>
<evidence type="ECO:0000256" key="1">
    <source>
        <dbReference type="ARBA" id="ARBA00010515"/>
    </source>
</evidence>
<dbReference type="Gene3D" id="3.40.50.1820">
    <property type="entry name" value="alpha/beta hydrolase"/>
    <property type="match status" value="1"/>
</dbReference>
<dbReference type="STRING" id="1051890.A0A3N4M3B1"/>
<reference evidence="6 7" key="1">
    <citation type="journal article" date="2018" name="Nat. Ecol. Evol.">
        <title>Pezizomycetes genomes reveal the molecular basis of ectomycorrhizal truffle lifestyle.</title>
        <authorList>
            <person name="Murat C."/>
            <person name="Payen T."/>
            <person name="Noel B."/>
            <person name="Kuo A."/>
            <person name="Morin E."/>
            <person name="Chen J."/>
            <person name="Kohler A."/>
            <person name="Krizsan K."/>
            <person name="Balestrini R."/>
            <person name="Da Silva C."/>
            <person name="Montanini B."/>
            <person name="Hainaut M."/>
            <person name="Levati E."/>
            <person name="Barry K.W."/>
            <person name="Belfiori B."/>
            <person name="Cichocki N."/>
            <person name="Clum A."/>
            <person name="Dockter R.B."/>
            <person name="Fauchery L."/>
            <person name="Guy J."/>
            <person name="Iotti M."/>
            <person name="Le Tacon F."/>
            <person name="Lindquist E.A."/>
            <person name="Lipzen A."/>
            <person name="Malagnac F."/>
            <person name="Mello A."/>
            <person name="Molinier V."/>
            <person name="Miyauchi S."/>
            <person name="Poulain J."/>
            <person name="Riccioni C."/>
            <person name="Rubini A."/>
            <person name="Sitrit Y."/>
            <person name="Splivallo R."/>
            <person name="Traeger S."/>
            <person name="Wang M."/>
            <person name="Zifcakova L."/>
            <person name="Wipf D."/>
            <person name="Zambonelli A."/>
            <person name="Paolocci F."/>
            <person name="Nowrousian M."/>
            <person name="Ottonello S."/>
            <person name="Baldrian P."/>
            <person name="Spatafora J.W."/>
            <person name="Henrissat B."/>
            <person name="Nagy L.G."/>
            <person name="Aury J.M."/>
            <person name="Wincker P."/>
            <person name="Grigoriev I.V."/>
            <person name="Bonfante P."/>
            <person name="Martin F.M."/>
        </authorList>
    </citation>
    <scope>NUCLEOTIDE SEQUENCE [LARGE SCALE GENOMIC DNA]</scope>
    <source>
        <strain evidence="6 7">ATCC MYA-4762</strain>
    </source>
</reference>
<keyword evidence="7" id="KW-1185">Reference proteome</keyword>
<gene>
    <name evidence="6" type="ORF">L211DRAFT_799940</name>
</gene>
<dbReference type="OrthoDB" id="2336090at2759"/>
<feature type="active site" evidence="3">
    <location>
        <position position="220"/>
    </location>
</feature>
<dbReference type="AlphaFoldDB" id="A0A3N4M3B1"/>
<dbReference type="Pfam" id="PF07859">
    <property type="entry name" value="Abhydrolase_3"/>
    <property type="match status" value="1"/>
</dbReference>
<name>A0A3N4M3B1_9PEZI</name>
<dbReference type="InterPro" id="IPR029058">
    <property type="entry name" value="AB_hydrolase_fold"/>
</dbReference>
<dbReference type="GO" id="GO:0016787">
    <property type="term" value="F:hydrolase activity"/>
    <property type="evidence" value="ECO:0007669"/>
    <property type="project" value="UniProtKB-KW"/>
</dbReference>
<feature type="compositionally biased region" description="Low complexity" evidence="4">
    <location>
        <begin position="304"/>
        <end position="316"/>
    </location>
</feature>
<dbReference type="InterPro" id="IPR033140">
    <property type="entry name" value="Lipase_GDXG_put_SER_AS"/>
</dbReference>
<dbReference type="Proteomes" id="UP000267821">
    <property type="component" value="Unassembled WGS sequence"/>
</dbReference>
<feature type="region of interest" description="Disordered" evidence="4">
    <location>
        <begin position="303"/>
        <end position="329"/>
    </location>
</feature>
<evidence type="ECO:0000256" key="3">
    <source>
        <dbReference type="PROSITE-ProRule" id="PRU10038"/>
    </source>
</evidence>
<keyword evidence="2 6" id="KW-0378">Hydrolase</keyword>
<dbReference type="InParanoid" id="A0A3N4M3B1"/>
<feature type="compositionally biased region" description="Basic and acidic residues" evidence="4">
    <location>
        <begin position="732"/>
        <end position="750"/>
    </location>
</feature>